<keyword evidence="3" id="KW-1185">Reference proteome</keyword>
<sequence>MADECNSNSSLLMTTSSNSSNEVQPRKRYKQFLYKNSDENQVCKRTQQKYASFCKTQNWNVLFPNQGFPENSYLLQPNEYQDKLVPDEDFYDSPMHENVDMNSEMESCNITSQRKESDTAIPLTYFDDRDYNFKGTDNNNTESESVSSSLNNSIDSTESLDYSDIEDERSTFFLTK</sequence>
<evidence type="ECO:0000256" key="1">
    <source>
        <dbReference type="SAM" id="MobiDB-lite"/>
    </source>
</evidence>
<feature type="compositionally biased region" description="Low complexity" evidence="1">
    <location>
        <begin position="136"/>
        <end position="156"/>
    </location>
</feature>
<feature type="compositionally biased region" description="Low complexity" evidence="1">
    <location>
        <begin position="1"/>
        <end position="21"/>
    </location>
</feature>
<gene>
    <name evidence="2" type="ORF">TSAR_016290</name>
</gene>
<dbReference type="Proteomes" id="UP000215335">
    <property type="component" value="Unassembled WGS sequence"/>
</dbReference>
<evidence type="ECO:0000313" key="3">
    <source>
        <dbReference type="Proteomes" id="UP000215335"/>
    </source>
</evidence>
<feature type="region of interest" description="Disordered" evidence="1">
    <location>
        <begin position="1"/>
        <end position="26"/>
    </location>
</feature>
<dbReference type="AlphaFoldDB" id="A0A232EKF9"/>
<name>A0A232EKF9_9HYME</name>
<feature type="region of interest" description="Disordered" evidence="1">
    <location>
        <begin position="134"/>
        <end position="156"/>
    </location>
</feature>
<reference evidence="2 3" key="1">
    <citation type="journal article" date="2017" name="Curr. Biol.">
        <title>The Evolution of Venom by Co-option of Single-Copy Genes.</title>
        <authorList>
            <person name="Martinson E.O."/>
            <person name="Mrinalini"/>
            <person name="Kelkar Y.D."/>
            <person name="Chang C.H."/>
            <person name="Werren J.H."/>
        </authorList>
    </citation>
    <scope>NUCLEOTIDE SEQUENCE [LARGE SCALE GENOMIC DNA]</scope>
    <source>
        <strain evidence="2 3">Alberta</strain>
        <tissue evidence="2">Whole body</tissue>
    </source>
</reference>
<proteinExistence type="predicted"/>
<dbReference type="EMBL" id="NNAY01003802">
    <property type="protein sequence ID" value="OXU18833.1"/>
    <property type="molecule type" value="Genomic_DNA"/>
</dbReference>
<protein>
    <submittedName>
        <fullName evidence="2">Uncharacterized protein</fullName>
    </submittedName>
</protein>
<organism evidence="2 3">
    <name type="scientific">Trichomalopsis sarcophagae</name>
    <dbReference type="NCBI Taxonomy" id="543379"/>
    <lineage>
        <taxon>Eukaryota</taxon>
        <taxon>Metazoa</taxon>
        <taxon>Ecdysozoa</taxon>
        <taxon>Arthropoda</taxon>
        <taxon>Hexapoda</taxon>
        <taxon>Insecta</taxon>
        <taxon>Pterygota</taxon>
        <taxon>Neoptera</taxon>
        <taxon>Endopterygota</taxon>
        <taxon>Hymenoptera</taxon>
        <taxon>Apocrita</taxon>
        <taxon>Proctotrupomorpha</taxon>
        <taxon>Chalcidoidea</taxon>
        <taxon>Pteromalidae</taxon>
        <taxon>Pteromalinae</taxon>
        <taxon>Trichomalopsis</taxon>
    </lineage>
</organism>
<accession>A0A232EKF9</accession>
<evidence type="ECO:0000313" key="2">
    <source>
        <dbReference type="EMBL" id="OXU18833.1"/>
    </source>
</evidence>
<comment type="caution">
    <text evidence="2">The sequence shown here is derived from an EMBL/GenBank/DDBJ whole genome shotgun (WGS) entry which is preliminary data.</text>
</comment>